<accession>A0A0F9HLH0</accession>
<name>A0A0F9HLH0_9ZZZZ</name>
<reference evidence="1" key="1">
    <citation type="journal article" date="2015" name="Nature">
        <title>Complex archaea that bridge the gap between prokaryotes and eukaryotes.</title>
        <authorList>
            <person name="Spang A."/>
            <person name="Saw J.H."/>
            <person name="Jorgensen S.L."/>
            <person name="Zaremba-Niedzwiedzka K."/>
            <person name="Martijn J."/>
            <person name="Lind A.E."/>
            <person name="van Eijk R."/>
            <person name="Schleper C."/>
            <person name="Guy L."/>
            <person name="Ettema T.J."/>
        </authorList>
    </citation>
    <scope>NUCLEOTIDE SEQUENCE</scope>
</reference>
<gene>
    <name evidence="1" type="ORF">LCGC14_1983270</name>
</gene>
<comment type="caution">
    <text evidence="1">The sequence shown here is derived from an EMBL/GenBank/DDBJ whole genome shotgun (WGS) entry which is preliminary data.</text>
</comment>
<protein>
    <submittedName>
        <fullName evidence="1">Uncharacterized protein</fullName>
    </submittedName>
</protein>
<evidence type="ECO:0000313" key="1">
    <source>
        <dbReference type="EMBL" id="KKL82585.1"/>
    </source>
</evidence>
<dbReference type="AlphaFoldDB" id="A0A0F9HLH0"/>
<dbReference type="EMBL" id="LAZR01022236">
    <property type="protein sequence ID" value="KKL82585.1"/>
    <property type="molecule type" value="Genomic_DNA"/>
</dbReference>
<proteinExistence type="predicted"/>
<sequence length="84" mass="9326">MSFSGDFVQGGLVVGRVEAGAKGARSVGIPYDEIIRRIKDEFPEAKTTAACLRWYAVKVRVEEFGYEGFRLSQRRPRTKAGAKS</sequence>
<organism evidence="1">
    <name type="scientific">marine sediment metagenome</name>
    <dbReference type="NCBI Taxonomy" id="412755"/>
    <lineage>
        <taxon>unclassified sequences</taxon>
        <taxon>metagenomes</taxon>
        <taxon>ecological metagenomes</taxon>
    </lineage>
</organism>